<accession>A0ABQ5Q120</accession>
<evidence type="ECO:0000313" key="3">
    <source>
        <dbReference type="Proteomes" id="UP001165044"/>
    </source>
</evidence>
<comment type="caution">
    <text evidence="2">The sequence shown here is derived from an EMBL/GenBank/DDBJ whole genome shotgun (WGS) entry which is preliminary data.</text>
</comment>
<dbReference type="SUPFAM" id="SSF101898">
    <property type="entry name" value="NHL repeat"/>
    <property type="match status" value="1"/>
</dbReference>
<reference evidence="2" key="1">
    <citation type="journal article" date="2023" name="Antonie Van Leeuwenhoek">
        <title>Mesoterricola silvestris gen. nov., sp. nov., Mesoterricola sediminis sp. nov., Geothrix oryzae sp. nov., Geothrix edaphica sp. nov., Geothrix rubra sp. nov., and Geothrix limicola sp. nov., six novel members of Acidobacteriota isolated from soils.</title>
        <authorList>
            <person name="Itoh H."/>
            <person name="Sugisawa Y."/>
            <person name="Mise K."/>
            <person name="Xu Z."/>
            <person name="Kuniyasu M."/>
            <person name="Ushijima N."/>
            <person name="Kawano K."/>
            <person name="Kobayashi E."/>
            <person name="Shiratori Y."/>
            <person name="Masuda Y."/>
            <person name="Senoo K."/>
        </authorList>
    </citation>
    <scope>NUCLEOTIDE SEQUENCE</scope>
    <source>
        <strain evidence="2">Red802</strain>
    </source>
</reference>
<keyword evidence="3" id="KW-1185">Reference proteome</keyword>
<dbReference type="Gene3D" id="2.120.10.30">
    <property type="entry name" value="TolB, C-terminal domain"/>
    <property type="match status" value="1"/>
</dbReference>
<dbReference type="Proteomes" id="UP001165044">
    <property type="component" value="Unassembled WGS sequence"/>
</dbReference>
<name>A0ABQ5Q120_9BACT</name>
<evidence type="ECO:0000256" key="1">
    <source>
        <dbReference type="SAM" id="SignalP"/>
    </source>
</evidence>
<gene>
    <name evidence="2" type="ORF">GETHED_24490</name>
</gene>
<proteinExistence type="predicted"/>
<dbReference type="InterPro" id="IPR011042">
    <property type="entry name" value="6-blade_b-propeller_TolB-like"/>
</dbReference>
<evidence type="ECO:0000313" key="2">
    <source>
        <dbReference type="EMBL" id="GLH68085.1"/>
    </source>
</evidence>
<dbReference type="RefSeq" id="WP_285609761.1">
    <property type="nucleotide sequence ID" value="NZ_BSDC01000003.1"/>
</dbReference>
<feature type="signal peptide" evidence="1">
    <location>
        <begin position="1"/>
        <end position="19"/>
    </location>
</feature>
<dbReference type="EMBL" id="BSDC01000003">
    <property type="protein sequence ID" value="GLH68085.1"/>
    <property type="molecule type" value="Genomic_DNA"/>
</dbReference>
<keyword evidence="1" id="KW-0732">Signal</keyword>
<protein>
    <submittedName>
        <fullName evidence="2">Uncharacterized protein</fullName>
    </submittedName>
</protein>
<feature type="chain" id="PRO_5045237720" evidence="1">
    <location>
        <begin position="20"/>
        <end position="377"/>
    </location>
</feature>
<sequence length="377" mass="40765">MTRTRLLLALLTVSLTAQVDPYLEPPKPYPLLERPFMPIKPGVFSPEGNPIPITIYQPACAPNEDITRWVGSKATFDLAERPMDGSHPYFATLGWPSAMASDGSSRVWFVEDFDYTVRMATTGGIHTVAYPYWVTGPSGGAILPGAVTAMAYDERRRAVHIGMGNEGIRSLYGTALASCVEARYGSQDGSIWGAGTASVTWVQALASDSAQDRLFILDNWTIRVLDLLSGNLSTLSTKVLIPSQDGSYSYPLSPRLLAWNAWTNELILASDREVVALSPATMDVRLLLGPGTNPASQGDIKGMAVDACGRVIVSEFGSGRILEVDPRAGQAVVRELGPFRPTTVDTEPKIENPYALVPMYDGVVLGDGSSRTLRLIR</sequence>
<organism evidence="2 3">
    <name type="scientific">Geothrix edaphica</name>
    <dbReference type="NCBI Taxonomy" id="2927976"/>
    <lineage>
        <taxon>Bacteria</taxon>
        <taxon>Pseudomonadati</taxon>
        <taxon>Acidobacteriota</taxon>
        <taxon>Holophagae</taxon>
        <taxon>Holophagales</taxon>
        <taxon>Holophagaceae</taxon>
        <taxon>Geothrix</taxon>
    </lineage>
</organism>